<dbReference type="InterPro" id="IPR051678">
    <property type="entry name" value="AGP_Transferase"/>
</dbReference>
<evidence type="ECO:0000259" key="2">
    <source>
        <dbReference type="Pfam" id="PF01636"/>
    </source>
</evidence>
<dbReference type="InterPro" id="IPR002575">
    <property type="entry name" value="Aminoglycoside_PTrfase"/>
</dbReference>
<evidence type="ECO:0000313" key="4">
    <source>
        <dbReference type="Proteomes" id="UP001355207"/>
    </source>
</evidence>
<accession>A0AAX4JTB8</accession>
<dbReference type="EMBL" id="CP144100">
    <property type="protein sequence ID" value="WWC88159.1"/>
    <property type="molecule type" value="Genomic_DNA"/>
</dbReference>
<keyword evidence="4" id="KW-1185">Reference proteome</keyword>
<dbReference type="SUPFAM" id="SSF56112">
    <property type="entry name" value="Protein kinase-like (PK-like)"/>
    <property type="match status" value="1"/>
</dbReference>
<name>A0AAX4JTB8_9TREE</name>
<sequence length="479" mass="55916">MADDTREKHFQSILDQVVKHQDHFTKELKILRPNNTCKLTIPTLQKLIEDHLRSCYNLHILITFDDGVKWLLRIRQRTHHRPPTELVLAELNSEIATLNVLNKTGLPVPKAYSPLHLDGKMSDDNEVPPLDYFYYEFMKGKPCKVEQANYYGSIDLPEEELKQFIEEYAKLQIQISNIKLPYKQIGSIYPSKVKTTHSKGKKIDDTEIGPFIARGSFMNPSPPYLLGPFTTQKERYLAHIDTTLRYISIEALYEEGVENGIDEYLWHLELRELVSASKRLEKIPQRLYIKHADEKGDHLMMNDKQDVIGVLDWQWAYVTTKSEAFSTPYIFNRRLFYERGSNGFSKEEGILVDSYNRLGRPDLGKCVKAGKIYTRLGDIGHYSKANKKSGYRDVFGKDKPADLTPPEDDVDWRVYMMKRHADNQGLRDYMQKFEWTIEKAEEAARLWHVEEQEKREQKGMAREEVKTGEHTKVQKSHED</sequence>
<dbReference type="PANTHER" id="PTHR21310">
    <property type="entry name" value="AMINOGLYCOSIDE PHOSPHOTRANSFERASE-RELATED-RELATED"/>
    <property type="match status" value="1"/>
</dbReference>
<feature type="domain" description="Aminoglycoside phosphotransferase" evidence="2">
    <location>
        <begin position="63"/>
        <end position="316"/>
    </location>
</feature>
<dbReference type="AlphaFoldDB" id="A0AAX4JTB8"/>
<dbReference type="RefSeq" id="XP_066074922.1">
    <property type="nucleotide sequence ID" value="XM_066218825.1"/>
</dbReference>
<proteinExistence type="predicted"/>
<dbReference type="InterPro" id="IPR011009">
    <property type="entry name" value="Kinase-like_dom_sf"/>
</dbReference>
<protein>
    <recommendedName>
        <fullName evidence="2">Aminoglycoside phosphotransferase domain-containing protein</fullName>
    </recommendedName>
</protein>
<organism evidence="3 4">
    <name type="scientific">Kwoniella dendrophila CBS 6074</name>
    <dbReference type="NCBI Taxonomy" id="1295534"/>
    <lineage>
        <taxon>Eukaryota</taxon>
        <taxon>Fungi</taxon>
        <taxon>Dikarya</taxon>
        <taxon>Basidiomycota</taxon>
        <taxon>Agaricomycotina</taxon>
        <taxon>Tremellomycetes</taxon>
        <taxon>Tremellales</taxon>
        <taxon>Cryptococcaceae</taxon>
        <taxon>Kwoniella</taxon>
    </lineage>
</organism>
<evidence type="ECO:0000313" key="3">
    <source>
        <dbReference type="EMBL" id="WWC88159.1"/>
    </source>
</evidence>
<dbReference type="PANTHER" id="PTHR21310:SF15">
    <property type="entry name" value="AMINOGLYCOSIDE PHOSPHOTRANSFERASE DOMAIN-CONTAINING PROTEIN"/>
    <property type="match status" value="1"/>
</dbReference>
<dbReference type="Proteomes" id="UP001355207">
    <property type="component" value="Chromosome 3"/>
</dbReference>
<reference evidence="3 4" key="1">
    <citation type="submission" date="2024-01" db="EMBL/GenBank/DDBJ databases">
        <title>Comparative genomics of Cryptococcus and Kwoniella reveals pathogenesis evolution and contrasting modes of karyotype evolution via chromosome fusion or intercentromeric recombination.</title>
        <authorList>
            <person name="Coelho M.A."/>
            <person name="David-Palma M."/>
            <person name="Shea T."/>
            <person name="Bowers K."/>
            <person name="McGinley-Smith S."/>
            <person name="Mohammad A.W."/>
            <person name="Gnirke A."/>
            <person name="Yurkov A.M."/>
            <person name="Nowrousian M."/>
            <person name="Sun S."/>
            <person name="Cuomo C.A."/>
            <person name="Heitman J."/>
        </authorList>
    </citation>
    <scope>NUCLEOTIDE SEQUENCE [LARGE SCALE GENOMIC DNA]</scope>
    <source>
        <strain evidence="3 4">CBS 6074</strain>
    </source>
</reference>
<gene>
    <name evidence="3" type="ORF">L201_003064</name>
</gene>
<dbReference type="GeneID" id="91093735"/>
<evidence type="ECO:0000256" key="1">
    <source>
        <dbReference type="SAM" id="MobiDB-lite"/>
    </source>
</evidence>
<feature type="region of interest" description="Disordered" evidence="1">
    <location>
        <begin position="450"/>
        <end position="479"/>
    </location>
</feature>
<dbReference type="Pfam" id="PF01636">
    <property type="entry name" value="APH"/>
    <property type="match status" value="1"/>
</dbReference>